<name>A0ABV8X2L9_9LACT</name>
<dbReference type="NCBIfam" id="TIGR01484">
    <property type="entry name" value="HAD-SF-IIB"/>
    <property type="match status" value="1"/>
</dbReference>
<dbReference type="NCBIfam" id="TIGR01482">
    <property type="entry name" value="SPP-subfamily"/>
    <property type="match status" value="1"/>
</dbReference>
<dbReference type="InterPro" id="IPR006380">
    <property type="entry name" value="SPP-like_dom"/>
</dbReference>
<organism evidence="3 4">
    <name type="scientific">Chungangia koreensis</name>
    <dbReference type="NCBI Taxonomy" id="752657"/>
    <lineage>
        <taxon>Bacteria</taxon>
        <taxon>Bacillati</taxon>
        <taxon>Bacillota</taxon>
        <taxon>Bacilli</taxon>
        <taxon>Lactobacillales</taxon>
        <taxon>Chungangia</taxon>
    </lineage>
</organism>
<comment type="caution">
    <text evidence="3">The sequence shown here is derived from an EMBL/GenBank/DDBJ whole genome shotgun (WGS) entry which is preliminary data.</text>
</comment>
<dbReference type="InterPro" id="IPR051518">
    <property type="entry name" value="Sucrose_Phosphatase"/>
</dbReference>
<keyword evidence="4" id="KW-1185">Reference proteome</keyword>
<dbReference type="InterPro" id="IPR023214">
    <property type="entry name" value="HAD_sf"/>
</dbReference>
<dbReference type="GO" id="GO:0016787">
    <property type="term" value="F:hydrolase activity"/>
    <property type="evidence" value="ECO:0007669"/>
    <property type="project" value="UniProtKB-KW"/>
</dbReference>
<protein>
    <submittedName>
        <fullName evidence="3">HAD-IIB family hydrolase</fullName>
    </submittedName>
</protein>
<reference evidence="4" key="1">
    <citation type="journal article" date="2019" name="Int. J. Syst. Evol. Microbiol.">
        <title>The Global Catalogue of Microorganisms (GCM) 10K type strain sequencing project: providing services to taxonomists for standard genome sequencing and annotation.</title>
        <authorList>
            <consortium name="The Broad Institute Genomics Platform"/>
            <consortium name="The Broad Institute Genome Sequencing Center for Infectious Disease"/>
            <person name="Wu L."/>
            <person name="Ma J."/>
        </authorList>
    </citation>
    <scope>NUCLEOTIDE SEQUENCE [LARGE SCALE GENOMIC DNA]</scope>
    <source>
        <strain evidence="4">CCUG 59778</strain>
    </source>
</reference>
<dbReference type="Proteomes" id="UP001595817">
    <property type="component" value="Unassembled WGS sequence"/>
</dbReference>
<dbReference type="SFLD" id="SFLDS00003">
    <property type="entry name" value="Haloacid_Dehalogenase"/>
    <property type="match status" value="1"/>
</dbReference>
<dbReference type="SFLD" id="SFLDG01140">
    <property type="entry name" value="C2.B:_Phosphomannomutase_and_P"/>
    <property type="match status" value="1"/>
</dbReference>
<dbReference type="SFLD" id="SFLDG01141">
    <property type="entry name" value="C2.B.1:_Sucrose_Phosphatase_Li"/>
    <property type="match status" value="1"/>
</dbReference>
<dbReference type="PANTHER" id="PTHR46521">
    <property type="entry name" value="SUCROSE-PHOSPHATASE 2-RELATED"/>
    <property type="match status" value="1"/>
</dbReference>
<evidence type="ECO:0000259" key="2">
    <source>
        <dbReference type="Pfam" id="PF05116"/>
    </source>
</evidence>
<accession>A0ABV8X2L9</accession>
<dbReference type="EMBL" id="JBHSEC010000007">
    <property type="protein sequence ID" value="MFC4410183.1"/>
    <property type="molecule type" value="Genomic_DNA"/>
</dbReference>
<dbReference type="Pfam" id="PF05116">
    <property type="entry name" value="S6PP"/>
    <property type="match status" value="1"/>
</dbReference>
<evidence type="ECO:0000313" key="4">
    <source>
        <dbReference type="Proteomes" id="UP001595817"/>
    </source>
</evidence>
<proteinExistence type="predicted"/>
<dbReference type="Gene3D" id="3.40.50.1000">
    <property type="entry name" value="HAD superfamily/HAD-like"/>
    <property type="match status" value="1"/>
</dbReference>
<evidence type="ECO:0000313" key="3">
    <source>
        <dbReference type="EMBL" id="MFC4410183.1"/>
    </source>
</evidence>
<keyword evidence="1 3" id="KW-0378">Hydrolase</keyword>
<evidence type="ECO:0000256" key="1">
    <source>
        <dbReference type="ARBA" id="ARBA00022801"/>
    </source>
</evidence>
<dbReference type="RefSeq" id="WP_378153736.1">
    <property type="nucleotide sequence ID" value="NZ_JBHSEC010000007.1"/>
</dbReference>
<dbReference type="InterPro" id="IPR036412">
    <property type="entry name" value="HAD-like_sf"/>
</dbReference>
<gene>
    <name evidence="3" type="ORF">ACFOZY_06980</name>
</gene>
<dbReference type="PANTHER" id="PTHR46521:SF4">
    <property type="entry name" value="SUCROSE-PHOSPHATASE 2-RELATED"/>
    <property type="match status" value="1"/>
</dbReference>
<dbReference type="InterPro" id="IPR006379">
    <property type="entry name" value="HAD-SF_hydro_IIB"/>
</dbReference>
<dbReference type="Gene3D" id="3.90.1070.10">
    <property type="match status" value="1"/>
</dbReference>
<sequence length="242" mass="27114">MRDATHLLATDLDGTLVGSKEGLESLLTYYKSQPYEVTLVYITGRHLLSVLELIEEEHLPKPELLITDVGTKIFEGKTLKLDQDWQKKMEKSWEPERVKMVAAKFEGLIPQNIAVDTRLSFHVSNDDELVHAFDRQLNREGISHKLIYSSGKDVDILPPDSGKGEALKYIVETYGYSDANLMVAGDSGNDLEMLSIGYPAVVVGNAQKELVTELRDTDSIYRAKAECAGGILEAWEHFYGQH</sequence>
<feature type="domain" description="Sucrose phosphatase-like" evidence="2">
    <location>
        <begin position="6"/>
        <end position="238"/>
    </location>
</feature>
<dbReference type="SUPFAM" id="SSF56784">
    <property type="entry name" value="HAD-like"/>
    <property type="match status" value="1"/>
</dbReference>